<organism evidence="2 3">
    <name type="scientific">Haloquadratum walsbyi J07HQW1</name>
    <dbReference type="NCBI Taxonomy" id="1238424"/>
    <lineage>
        <taxon>Archaea</taxon>
        <taxon>Methanobacteriati</taxon>
        <taxon>Methanobacteriota</taxon>
        <taxon>Stenosarchaea group</taxon>
        <taxon>Halobacteria</taxon>
        <taxon>Halobacteriales</taxon>
        <taxon>Haloferacaceae</taxon>
        <taxon>Haloquadratum</taxon>
    </lineage>
</organism>
<evidence type="ECO:0000256" key="1">
    <source>
        <dbReference type="SAM" id="MobiDB-lite"/>
    </source>
</evidence>
<accession>U1MP96</accession>
<name>U1MP96_9EURY</name>
<feature type="compositionally biased region" description="Polar residues" evidence="1">
    <location>
        <begin position="1"/>
        <end position="20"/>
    </location>
</feature>
<dbReference type="Proteomes" id="UP000030649">
    <property type="component" value="Unassembled WGS sequence"/>
</dbReference>
<evidence type="ECO:0000313" key="3">
    <source>
        <dbReference type="Proteomes" id="UP000030649"/>
    </source>
</evidence>
<dbReference type="EMBL" id="KE356560">
    <property type="protein sequence ID" value="ERG91744.1"/>
    <property type="molecule type" value="Genomic_DNA"/>
</dbReference>
<protein>
    <submittedName>
        <fullName evidence="2">Uncharacterized protein</fullName>
    </submittedName>
</protein>
<dbReference type="AlphaFoldDB" id="U1MP96"/>
<dbReference type="HOGENOM" id="CLU_3163052_0_0_2"/>
<sequence length="47" mass="5517">METQQSEDWNQNLESESETLNADPIPRSWYEPRCWLVADLNTESTDS</sequence>
<reference evidence="2 3" key="1">
    <citation type="journal article" date="2013" name="PLoS ONE">
        <title>Assembly-driven community genomics of a hypersaline microbial ecosystem.</title>
        <authorList>
            <person name="Podell S."/>
            <person name="Ugalde J.A."/>
            <person name="Narasingarao P."/>
            <person name="Banfield J.F."/>
            <person name="Heidelberg K.B."/>
            <person name="Allen E.E."/>
        </authorList>
    </citation>
    <scope>NUCLEOTIDE SEQUENCE [LARGE SCALE GENOMIC DNA]</scope>
    <source>
        <strain evidence="3">J07HQW1</strain>
    </source>
</reference>
<feature type="region of interest" description="Disordered" evidence="1">
    <location>
        <begin position="1"/>
        <end position="24"/>
    </location>
</feature>
<proteinExistence type="predicted"/>
<gene>
    <name evidence="2" type="ORF">J07HQW1_01778</name>
</gene>
<evidence type="ECO:0000313" key="2">
    <source>
        <dbReference type="EMBL" id="ERG91744.1"/>
    </source>
</evidence>